<dbReference type="SMART" id="SM00062">
    <property type="entry name" value="PBPb"/>
    <property type="match status" value="1"/>
</dbReference>
<feature type="domain" description="Solute-binding protein family 3/N-terminal" evidence="3">
    <location>
        <begin position="51"/>
        <end position="278"/>
    </location>
</feature>
<feature type="domain" description="Ionotropic glutamate receptor C-terminal" evidence="4">
    <location>
        <begin position="51"/>
        <end position="277"/>
    </location>
</feature>
<dbReference type="SMART" id="SM00079">
    <property type="entry name" value="PBPe"/>
    <property type="match status" value="1"/>
</dbReference>
<protein>
    <submittedName>
        <fullName evidence="5">Amino acid ABC transporter substrate-binding protein</fullName>
    </submittedName>
</protein>
<evidence type="ECO:0000313" key="6">
    <source>
        <dbReference type="Proteomes" id="UP000252530"/>
    </source>
</evidence>
<sequence length="286" mass="30815">MTFSRKNTVIRLISTALTFMLLAGSSACAADSTASSDSSTDIKQATMQPGTLTIATGQPAYTPYVFDNKPETGKGFESAVAYAVAKNMGFSKDEVHWVRTTFDAAIAPGSKDYDLNIQQFGITPERRKAVDFSPSYFKPTQAIVVRKDSKYAPASSISQLKDASIGAMVGTTSYDCAKRKITKDIKTFNDNVGLAQALDTDQIDAMVVDTPTSVNIIKTKQVHQGKVLGQLPGSQDPEGMGIVLPKDSKLTKAVSKAVSDMTNDGSLKKLQDSWLKEYTSDIPTLQ</sequence>
<evidence type="ECO:0000313" key="5">
    <source>
        <dbReference type="EMBL" id="RBP97531.1"/>
    </source>
</evidence>
<proteinExistence type="predicted"/>
<dbReference type="InterPro" id="IPR001638">
    <property type="entry name" value="Solute-binding_3/MltF_N"/>
</dbReference>
<comment type="caution">
    <text evidence="5">The sequence shown here is derived from an EMBL/GenBank/DDBJ whole genome shotgun (WGS) entry which is preliminary data.</text>
</comment>
<dbReference type="SUPFAM" id="SSF53850">
    <property type="entry name" value="Periplasmic binding protein-like II"/>
    <property type="match status" value="1"/>
</dbReference>
<dbReference type="OrthoDB" id="8454826at2"/>
<reference evidence="5 6" key="1">
    <citation type="submission" date="2017-10" db="EMBL/GenBank/DDBJ databases">
        <title>Bifidobacterium xylocopum sp. nov. and Bifidobacterium aemilianum sp. nov., from the carpenter bee (Xylocopa violacea) digestive tract.</title>
        <authorList>
            <person name="Alberoni D."/>
            <person name="Baffoni L."/>
            <person name="Di Gioia D."/>
            <person name="Gaggia F."/>
            <person name="Biavati B."/>
        </authorList>
    </citation>
    <scope>NUCLEOTIDE SEQUENCE [LARGE SCALE GENOMIC DNA]</scope>
    <source>
        <strain evidence="5 6">XV10</strain>
    </source>
</reference>
<dbReference type="InterPro" id="IPR001320">
    <property type="entry name" value="Iontro_rcpt_C"/>
</dbReference>
<feature type="signal peptide" evidence="2">
    <location>
        <begin position="1"/>
        <end position="29"/>
    </location>
</feature>
<dbReference type="CDD" id="cd13530">
    <property type="entry name" value="PBP2_peptides_like"/>
    <property type="match status" value="1"/>
</dbReference>
<dbReference type="Pfam" id="PF00497">
    <property type="entry name" value="SBP_bac_3"/>
    <property type="match status" value="1"/>
</dbReference>
<dbReference type="GO" id="GO:0016020">
    <property type="term" value="C:membrane"/>
    <property type="evidence" value="ECO:0007669"/>
    <property type="project" value="InterPro"/>
</dbReference>
<feature type="chain" id="PRO_5016695721" evidence="2">
    <location>
        <begin position="30"/>
        <end position="286"/>
    </location>
</feature>
<evidence type="ECO:0000259" key="3">
    <source>
        <dbReference type="SMART" id="SM00062"/>
    </source>
</evidence>
<evidence type="ECO:0000259" key="4">
    <source>
        <dbReference type="SMART" id="SM00079"/>
    </source>
</evidence>
<dbReference type="Proteomes" id="UP000252530">
    <property type="component" value="Unassembled WGS sequence"/>
</dbReference>
<evidence type="ECO:0000256" key="1">
    <source>
        <dbReference type="ARBA" id="ARBA00022729"/>
    </source>
</evidence>
<accession>A0A366KA37</accession>
<organism evidence="5 6">
    <name type="scientific">Bifidobacterium aemilianum</name>
    <dbReference type="NCBI Taxonomy" id="2493120"/>
    <lineage>
        <taxon>Bacteria</taxon>
        <taxon>Bacillati</taxon>
        <taxon>Actinomycetota</taxon>
        <taxon>Actinomycetes</taxon>
        <taxon>Bifidobacteriales</taxon>
        <taxon>Bifidobacteriaceae</taxon>
        <taxon>Bifidobacterium</taxon>
    </lineage>
</organism>
<dbReference type="PANTHER" id="PTHR35936:SF17">
    <property type="entry name" value="ARGININE-BINDING EXTRACELLULAR PROTEIN ARTP"/>
    <property type="match status" value="1"/>
</dbReference>
<dbReference type="EMBL" id="PDCG01000005">
    <property type="protein sequence ID" value="RBP97531.1"/>
    <property type="molecule type" value="Genomic_DNA"/>
</dbReference>
<dbReference type="AlphaFoldDB" id="A0A366KA37"/>
<evidence type="ECO:0000256" key="2">
    <source>
        <dbReference type="SAM" id="SignalP"/>
    </source>
</evidence>
<keyword evidence="6" id="KW-1185">Reference proteome</keyword>
<keyword evidence="1 2" id="KW-0732">Signal</keyword>
<dbReference type="PROSITE" id="PS51257">
    <property type="entry name" value="PROKAR_LIPOPROTEIN"/>
    <property type="match status" value="1"/>
</dbReference>
<name>A0A366KA37_9BIFI</name>
<dbReference type="GO" id="GO:0015276">
    <property type="term" value="F:ligand-gated monoatomic ion channel activity"/>
    <property type="evidence" value="ECO:0007669"/>
    <property type="project" value="InterPro"/>
</dbReference>
<gene>
    <name evidence="5" type="ORF">CRD60_05915</name>
</gene>
<dbReference type="PANTHER" id="PTHR35936">
    <property type="entry name" value="MEMBRANE-BOUND LYTIC MUREIN TRANSGLYCOSYLASE F"/>
    <property type="match status" value="1"/>
</dbReference>
<dbReference type="Gene3D" id="3.40.190.10">
    <property type="entry name" value="Periplasmic binding protein-like II"/>
    <property type="match status" value="2"/>
</dbReference>